<accession>A0A937FI55</accession>
<organism evidence="1 2">
    <name type="scientific">Clostridium paridis</name>
    <dbReference type="NCBI Taxonomy" id="2803863"/>
    <lineage>
        <taxon>Bacteria</taxon>
        <taxon>Bacillati</taxon>
        <taxon>Bacillota</taxon>
        <taxon>Clostridia</taxon>
        <taxon>Eubacteriales</taxon>
        <taxon>Clostridiaceae</taxon>
        <taxon>Clostridium</taxon>
    </lineage>
</organism>
<reference evidence="1" key="1">
    <citation type="submission" date="2021-01" db="EMBL/GenBank/DDBJ databases">
        <title>Genome public.</title>
        <authorList>
            <person name="Liu C."/>
            <person name="Sun Q."/>
        </authorList>
    </citation>
    <scope>NUCLEOTIDE SEQUENCE</scope>
    <source>
        <strain evidence="1">YIM B02565</strain>
    </source>
</reference>
<sequence length="100" mass="11798">MIMIGQIREVYEDDKYPSIKELINNPIKEKEKVLEYMRKSKVIAQAPAVGKDLINPNNKTLELSLMTDGDYEWRSDVIYYVEKYDMELPEVFINHIVSKK</sequence>
<dbReference type="Proteomes" id="UP000623681">
    <property type="component" value="Unassembled WGS sequence"/>
</dbReference>
<dbReference type="EMBL" id="JAESWA010000022">
    <property type="protein sequence ID" value="MBL4931981.1"/>
    <property type="molecule type" value="Genomic_DNA"/>
</dbReference>
<proteinExistence type="predicted"/>
<name>A0A937FI55_9CLOT</name>
<dbReference type="AlphaFoldDB" id="A0A937FI55"/>
<protein>
    <submittedName>
        <fullName evidence="1">Uncharacterized protein</fullName>
    </submittedName>
</protein>
<dbReference type="RefSeq" id="WP_202767360.1">
    <property type="nucleotide sequence ID" value="NZ_JAESWA010000022.1"/>
</dbReference>
<evidence type="ECO:0000313" key="2">
    <source>
        <dbReference type="Proteomes" id="UP000623681"/>
    </source>
</evidence>
<gene>
    <name evidence="1" type="ORF">JK634_09215</name>
</gene>
<evidence type="ECO:0000313" key="1">
    <source>
        <dbReference type="EMBL" id="MBL4931981.1"/>
    </source>
</evidence>
<keyword evidence="2" id="KW-1185">Reference proteome</keyword>
<comment type="caution">
    <text evidence="1">The sequence shown here is derived from an EMBL/GenBank/DDBJ whole genome shotgun (WGS) entry which is preliminary data.</text>
</comment>